<dbReference type="InterPro" id="IPR002052">
    <property type="entry name" value="DNA_methylase_N6_adenine_CS"/>
</dbReference>
<gene>
    <name evidence="7" type="primary">yhdJ</name>
    <name evidence="7" type="ORF">ERS852540_00544</name>
</gene>
<dbReference type="PRINTS" id="PR00508">
    <property type="entry name" value="S21N4MTFRASE"/>
</dbReference>
<feature type="domain" description="DNA methylase N-4/N-6" evidence="6">
    <location>
        <begin position="190"/>
        <end position="251"/>
    </location>
</feature>
<comment type="similarity">
    <text evidence="1 5">Belongs to the N(4)/N(6)-methyltransferase family.</text>
</comment>
<dbReference type="Pfam" id="PF01555">
    <property type="entry name" value="N6_N4_Mtase"/>
    <property type="match status" value="2"/>
</dbReference>
<protein>
    <recommendedName>
        <fullName evidence="5">Methyltransferase</fullName>
        <ecNumber evidence="5">2.1.1.-</ecNumber>
    </recommendedName>
</protein>
<dbReference type="EC" id="2.1.1.-" evidence="5"/>
<evidence type="ECO:0000259" key="6">
    <source>
        <dbReference type="Pfam" id="PF01555"/>
    </source>
</evidence>
<dbReference type="GO" id="GO:0009307">
    <property type="term" value="P:DNA restriction-modification system"/>
    <property type="evidence" value="ECO:0007669"/>
    <property type="project" value="UniProtKB-KW"/>
</dbReference>
<organism evidence="7 8">
    <name type="scientific">[Eubacterium] siraeum</name>
    <dbReference type="NCBI Taxonomy" id="39492"/>
    <lineage>
        <taxon>Bacteria</taxon>
        <taxon>Bacillati</taxon>
        <taxon>Bacillota</taxon>
        <taxon>Clostridia</taxon>
        <taxon>Eubacteriales</taxon>
        <taxon>Oscillospiraceae</taxon>
        <taxon>Oscillospiraceae incertae sedis</taxon>
    </lineage>
</organism>
<dbReference type="OrthoDB" id="9773571at2"/>
<dbReference type="InterPro" id="IPR029063">
    <property type="entry name" value="SAM-dependent_MTases_sf"/>
</dbReference>
<evidence type="ECO:0000313" key="7">
    <source>
        <dbReference type="EMBL" id="CUQ82717.1"/>
    </source>
</evidence>
<dbReference type="EMBL" id="CZBY01000003">
    <property type="protein sequence ID" value="CUQ82717.1"/>
    <property type="molecule type" value="Genomic_DNA"/>
</dbReference>
<evidence type="ECO:0000256" key="2">
    <source>
        <dbReference type="ARBA" id="ARBA00022603"/>
    </source>
</evidence>
<dbReference type="Gene3D" id="3.40.50.150">
    <property type="entry name" value="Vaccinia Virus protein VP39"/>
    <property type="match status" value="1"/>
</dbReference>
<proteinExistence type="inferred from homology"/>
<sequence length="270" mass="30529">MPLNETKELAQIVDETILPMEHSGGDGWTILHGDTLQVIRAFKPQVFDAIITDPPYASGGWKPAEKNRTTNQKYSSMDKENALPDFDGDQKDQRSWTRWMAEWLSDARKACKPGAPVCLFIDWRQYPSITDALQWAGWIWRGCAVWDKMTSRPQKGRFRQQSEYIVWGSNGPMPVNRPVGCLPGVFRYANPQNRIHVTEKPLQLMRDLVKICVPGGRILDPFCGAGTTVLASRLEGYEAVGIEVTDAYYKLGSDRVRFALEADSEEETSE</sequence>
<dbReference type="PROSITE" id="PS00092">
    <property type="entry name" value="N6_MTASE"/>
    <property type="match status" value="1"/>
</dbReference>
<evidence type="ECO:0000313" key="8">
    <source>
        <dbReference type="Proteomes" id="UP000095662"/>
    </source>
</evidence>
<dbReference type="GO" id="GO:0003677">
    <property type="term" value="F:DNA binding"/>
    <property type="evidence" value="ECO:0007669"/>
    <property type="project" value="InterPro"/>
</dbReference>
<name>A0A174ZA41_9FIRM</name>
<dbReference type="AlphaFoldDB" id="A0A174ZA41"/>
<dbReference type="STRING" id="39492.ERS852540_00544"/>
<dbReference type="Proteomes" id="UP000095662">
    <property type="component" value="Unassembled WGS sequence"/>
</dbReference>
<dbReference type="InterPro" id="IPR002941">
    <property type="entry name" value="DNA_methylase_N4/N6"/>
</dbReference>
<reference evidence="7 8" key="1">
    <citation type="submission" date="2015-09" db="EMBL/GenBank/DDBJ databases">
        <authorList>
            <consortium name="Pathogen Informatics"/>
        </authorList>
    </citation>
    <scope>NUCLEOTIDE SEQUENCE [LARGE SCALE GENOMIC DNA]</scope>
    <source>
        <strain evidence="7 8">2789STDY5834928</strain>
    </source>
</reference>
<dbReference type="GO" id="GO:0032259">
    <property type="term" value="P:methylation"/>
    <property type="evidence" value="ECO:0007669"/>
    <property type="project" value="UniProtKB-KW"/>
</dbReference>
<keyword evidence="4" id="KW-0680">Restriction system</keyword>
<evidence type="ECO:0000256" key="3">
    <source>
        <dbReference type="ARBA" id="ARBA00022679"/>
    </source>
</evidence>
<keyword evidence="3 7" id="KW-0808">Transferase</keyword>
<dbReference type="SUPFAM" id="SSF53335">
    <property type="entry name" value="S-adenosyl-L-methionine-dependent methyltransferases"/>
    <property type="match status" value="1"/>
</dbReference>
<evidence type="ECO:0000256" key="1">
    <source>
        <dbReference type="ARBA" id="ARBA00006594"/>
    </source>
</evidence>
<feature type="domain" description="DNA methylase N-4/N-6" evidence="6">
    <location>
        <begin position="48"/>
        <end position="170"/>
    </location>
</feature>
<dbReference type="InterPro" id="IPR001091">
    <property type="entry name" value="RM_Methyltransferase"/>
</dbReference>
<dbReference type="GO" id="GO:0008170">
    <property type="term" value="F:N-methyltransferase activity"/>
    <property type="evidence" value="ECO:0007669"/>
    <property type="project" value="InterPro"/>
</dbReference>
<evidence type="ECO:0000256" key="4">
    <source>
        <dbReference type="ARBA" id="ARBA00022747"/>
    </source>
</evidence>
<evidence type="ECO:0000256" key="5">
    <source>
        <dbReference type="RuleBase" id="RU362026"/>
    </source>
</evidence>
<accession>A0A174ZA41</accession>
<keyword evidence="2 7" id="KW-0489">Methyltransferase</keyword>